<evidence type="ECO:0000259" key="2">
    <source>
        <dbReference type="Pfam" id="PF25037"/>
    </source>
</evidence>
<organism evidence="3 4">
    <name type="scientific">Mytilus galloprovincialis</name>
    <name type="common">Mediterranean mussel</name>
    <dbReference type="NCBI Taxonomy" id="29158"/>
    <lineage>
        <taxon>Eukaryota</taxon>
        <taxon>Metazoa</taxon>
        <taxon>Spiralia</taxon>
        <taxon>Lophotrochozoa</taxon>
        <taxon>Mollusca</taxon>
        <taxon>Bivalvia</taxon>
        <taxon>Autobranchia</taxon>
        <taxon>Pteriomorphia</taxon>
        <taxon>Mytilida</taxon>
        <taxon>Mytiloidea</taxon>
        <taxon>Mytilidae</taxon>
        <taxon>Mytilinae</taxon>
        <taxon>Mytilus</taxon>
    </lineage>
</organism>
<dbReference type="InterPro" id="IPR056748">
    <property type="entry name" value="VPS13-like_C"/>
</dbReference>
<reference evidence="3" key="1">
    <citation type="submission" date="2018-11" db="EMBL/GenBank/DDBJ databases">
        <authorList>
            <person name="Alioto T."/>
            <person name="Alioto T."/>
        </authorList>
    </citation>
    <scope>NUCLEOTIDE SEQUENCE</scope>
</reference>
<gene>
    <name evidence="3" type="ORF">MGAL_10B078484</name>
</gene>
<dbReference type="PANTHER" id="PTHR16166">
    <property type="entry name" value="VACUOLAR PROTEIN SORTING-ASSOCIATED PROTEIN VPS13"/>
    <property type="match status" value="1"/>
</dbReference>
<feature type="domain" description="Intermembrane lipid transfer protein VPS13-like C-terminal" evidence="2">
    <location>
        <begin position="914"/>
        <end position="1022"/>
    </location>
</feature>
<dbReference type="EMBL" id="UYJE01004301">
    <property type="protein sequence ID" value="VDI26922.1"/>
    <property type="molecule type" value="Genomic_DNA"/>
</dbReference>
<evidence type="ECO:0000259" key="1">
    <source>
        <dbReference type="Pfam" id="PF25036"/>
    </source>
</evidence>
<accession>A0A8B6E0H7</accession>
<evidence type="ECO:0000313" key="3">
    <source>
        <dbReference type="EMBL" id="VDI26922.1"/>
    </source>
</evidence>
<dbReference type="InterPro" id="IPR026847">
    <property type="entry name" value="VPS13"/>
</dbReference>
<dbReference type="Pfam" id="PF25036">
    <property type="entry name" value="VPS13_VAB"/>
    <property type="match status" value="1"/>
</dbReference>
<keyword evidence="4" id="KW-1185">Reference proteome</keyword>
<name>A0A8B6E0H7_MYTGA</name>
<dbReference type="InterPro" id="IPR009543">
    <property type="entry name" value="VPS13_VAB"/>
</dbReference>
<comment type="caution">
    <text evidence="3">The sequence shown here is derived from an EMBL/GenBank/DDBJ whole genome shotgun (WGS) entry which is preliminary data.</text>
</comment>
<feature type="non-terminal residue" evidence="3">
    <location>
        <position position="1056"/>
    </location>
</feature>
<proteinExistence type="predicted"/>
<protein>
    <submittedName>
        <fullName evidence="3">Vacuolar protein sorting-associated protein 13A/C</fullName>
    </submittedName>
</protein>
<evidence type="ECO:0000313" key="4">
    <source>
        <dbReference type="Proteomes" id="UP000596742"/>
    </source>
</evidence>
<sequence length="1056" mass="120142">GIQIHNNGIWWKDIQRTKERAKTYTCTGGTDGDKVFKVYLADGKKLTPRQEVPKGVPYFTLVLKPPVLIHNYLPYDLQYSLEGSGNFSKLKHGESTPLDTVESSKSYKLHLQLQDYLGCDWAGIFDLLDSQNLEEFKAVTMTSYDGGDENANKHLALIVNASVKMSLDLYIYSPYWIINKTDLPILIRGSNSDAVFKKHKRKKTNTFHSPWIPMENGRAMCVNVSGGIESPRSITFTDYDIGDSPVRIENLCEDVFIVIHQCNQHQMTVLGADQSVLYTWDEPAGTRKLMWNVYGGSNKQDLELDITKDSYDCKNLTVQQVPVADTYRYKDQSNRIDSSPDDDSDVIDTVDSPKHQAKMKTKSYKMTIYWVSFLDGQQRVVLFTCDKQIAEAARLMTEGEQANYVFMLSLSGIGVSIINRAQEEVAFVSISSMPSMWEIEVKNKWKMLEDVTLVTWLEDKWNHAVEHANLEDRIEVDFSNVGKLRMMKPYMGELRRVCPPGLLFHYSQSEHQTFIHAKVHKVQIDNQLLDAYFQTALYSSPIPMYIVKKKGPKPFLEFGMIRRKVPENNIDTFRQFQIIMQELNVQLDWGFIVSIQDVFSSLFQKEQSESERLRSDLLMAQRPLHEIADVMASSLPDRIFFEFFKISPIKLNVSFSLSGTPHTCGEDQPSLASDIKEFLRNSVGATLTEIKDNELKMVHFEQKGLHITRDQMWSLALGHYRQQLMMQLYVIILGLDVLGNPYGLFKDLTTGVSELFYEPVMDTLRGDENFSENMARGFQSAISHCSIICQGGTSNSVARVTGSLGNAFAYMSFDEEFQRKRQRRQHQPPRDLPHSLALAGQGFLSGIKYGLTGIVLDPLHGATEDGVEGFFKGIGKGLLGLITQPIGGVLDLVSLAFDGVRRTAEMDGGFIVRMRLPRYVNPYRGLQPFSQYMARGCHLLNTLKGGMYFKTDVFIDFAPLSYNDRADLVVITNRHILYLDRNRFSSGYDVEWEIELKSIIGVPALLDEDKKIVITLKDNTGTVFSGNHVDISSQDSGIMKWLHERIENVLKQQIYR</sequence>
<dbReference type="PANTHER" id="PTHR16166:SF146">
    <property type="entry name" value="VACUOLAR PROTEIN SORTING-ASSOCIATED PROTEIN 13A-LIKE ISOFORM X1"/>
    <property type="match status" value="1"/>
</dbReference>
<dbReference type="Pfam" id="PF25037">
    <property type="entry name" value="VPS13_C"/>
    <property type="match status" value="1"/>
</dbReference>
<feature type="domain" description="Vacuolar protein sorting-associated protein 13 VPS13 adaptor binding" evidence="1">
    <location>
        <begin position="6"/>
        <end position="198"/>
    </location>
</feature>
<dbReference type="Proteomes" id="UP000596742">
    <property type="component" value="Unassembled WGS sequence"/>
</dbReference>
<dbReference type="GO" id="GO:0045053">
    <property type="term" value="P:protein retention in Golgi apparatus"/>
    <property type="evidence" value="ECO:0007669"/>
    <property type="project" value="TreeGrafter"/>
</dbReference>
<dbReference type="GO" id="GO:0006623">
    <property type="term" value="P:protein targeting to vacuole"/>
    <property type="evidence" value="ECO:0007669"/>
    <property type="project" value="TreeGrafter"/>
</dbReference>
<dbReference type="OrthoDB" id="428159at2759"/>
<dbReference type="AlphaFoldDB" id="A0A8B6E0H7"/>